<feature type="compositionally biased region" description="Acidic residues" evidence="1">
    <location>
        <begin position="102"/>
        <end position="115"/>
    </location>
</feature>
<comment type="caution">
    <text evidence="3">The sequence shown here is derived from an EMBL/GenBank/DDBJ whole genome shotgun (WGS) entry which is preliminary data.</text>
</comment>
<accession>A0A395JL56</accession>
<evidence type="ECO:0000313" key="3">
    <source>
        <dbReference type="EMBL" id="RBP51329.1"/>
    </source>
</evidence>
<dbReference type="SMART" id="SM00530">
    <property type="entry name" value="HTH_XRE"/>
    <property type="match status" value="1"/>
</dbReference>
<dbReference type="InterPro" id="IPR001387">
    <property type="entry name" value="Cro/C1-type_HTH"/>
</dbReference>
<protein>
    <submittedName>
        <fullName evidence="3">Helix-turn-helix protein</fullName>
    </submittedName>
</protein>
<dbReference type="GO" id="GO:0003677">
    <property type="term" value="F:DNA binding"/>
    <property type="evidence" value="ECO:0007669"/>
    <property type="project" value="InterPro"/>
</dbReference>
<dbReference type="EMBL" id="QNRT01000002">
    <property type="protein sequence ID" value="RBP51329.1"/>
    <property type="molecule type" value="Genomic_DNA"/>
</dbReference>
<dbReference type="InterPro" id="IPR010982">
    <property type="entry name" value="Lambda_DNA-bd_dom_sf"/>
</dbReference>
<dbReference type="AlphaFoldDB" id="A0A395JL56"/>
<dbReference type="SUPFAM" id="SSF47413">
    <property type="entry name" value="lambda repressor-like DNA-binding domains"/>
    <property type="match status" value="1"/>
</dbReference>
<dbReference type="PROSITE" id="PS50943">
    <property type="entry name" value="HTH_CROC1"/>
    <property type="match status" value="1"/>
</dbReference>
<evidence type="ECO:0000313" key="4">
    <source>
        <dbReference type="Proteomes" id="UP000253083"/>
    </source>
</evidence>
<dbReference type="CDD" id="cd00093">
    <property type="entry name" value="HTH_XRE"/>
    <property type="match status" value="1"/>
</dbReference>
<sequence>MLLSLFEWDVVIMNSLLKQIKKRRLALGFKQTDMQERVGIMRQVYQRLESKGNPRLTTLELVATGLNSELMLIPLDKVAAVRALLESSGVNQLESAIKTENPEDDPWNDILESDS</sequence>
<evidence type="ECO:0000256" key="1">
    <source>
        <dbReference type="SAM" id="MobiDB-lite"/>
    </source>
</evidence>
<evidence type="ECO:0000259" key="2">
    <source>
        <dbReference type="PROSITE" id="PS50943"/>
    </source>
</evidence>
<name>A0A395JL56_9GAMM</name>
<dbReference type="Gene3D" id="1.10.260.40">
    <property type="entry name" value="lambda repressor-like DNA-binding domains"/>
    <property type="match status" value="1"/>
</dbReference>
<proteinExistence type="predicted"/>
<dbReference type="Pfam" id="PF01381">
    <property type="entry name" value="HTH_3"/>
    <property type="match status" value="1"/>
</dbReference>
<reference evidence="3 4" key="1">
    <citation type="submission" date="2018-06" db="EMBL/GenBank/DDBJ databases">
        <title>Genomic Encyclopedia of Type Strains, Phase IV (KMG-IV): sequencing the most valuable type-strain genomes for metagenomic binning, comparative biology and taxonomic classification.</title>
        <authorList>
            <person name="Goeker M."/>
        </authorList>
    </citation>
    <scope>NUCLEOTIDE SEQUENCE [LARGE SCALE GENOMIC DNA]</scope>
    <source>
        <strain evidence="3 4">DSM 24032</strain>
    </source>
</reference>
<dbReference type="InParanoid" id="A0A395JL56"/>
<organism evidence="3 4">
    <name type="scientific">Arenicella xantha</name>
    <dbReference type="NCBI Taxonomy" id="644221"/>
    <lineage>
        <taxon>Bacteria</taxon>
        <taxon>Pseudomonadati</taxon>
        <taxon>Pseudomonadota</taxon>
        <taxon>Gammaproteobacteria</taxon>
        <taxon>Arenicellales</taxon>
        <taxon>Arenicellaceae</taxon>
        <taxon>Arenicella</taxon>
    </lineage>
</organism>
<feature type="domain" description="HTH cro/C1-type" evidence="2">
    <location>
        <begin position="20"/>
        <end position="73"/>
    </location>
</feature>
<feature type="region of interest" description="Disordered" evidence="1">
    <location>
        <begin position="95"/>
        <end position="115"/>
    </location>
</feature>
<gene>
    <name evidence="3" type="ORF">DFR28_102749</name>
</gene>
<dbReference type="Proteomes" id="UP000253083">
    <property type="component" value="Unassembled WGS sequence"/>
</dbReference>
<keyword evidence="4" id="KW-1185">Reference proteome</keyword>